<feature type="binding site" evidence="12">
    <location>
        <position position="314"/>
    </location>
    <ligand>
        <name>K(+)</name>
        <dbReference type="ChEBI" id="CHEBI:29103"/>
    </ligand>
</feature>
<feature type="transmembrane region" description="Helical" evidence="13">
    <location>
        <begin position="392"/>
        <end position="412"/>
    </location>
</feature>
<dbReference type="EMBL" id="FUYF01000023">
    <property type="protein sequence ID" value="SKA94805.1"/>
    <property type="molecule type" value="Genomic_DNA"/>
</dbReference>
<evidence type="ECO:0000256" key="2">
    <source>
        <dbReference type="ARBA" id="ARBA00009137"/>
    </source>
</evidence>
<evidence type="ECO:0000256" key="10">
    <source>
        <dbReference type="ARBA" id="ARBA00023065"/>
    </source>
</evidence>
<feature type="transmembrane region" description="Helical" evidence="13">
    <location>
        <begin position="453"/>
        <end position="474"/>
    </location>
</feature>
<feature type="transmembrane region" description="Helical" evidence="13">
    <location>
        <begin position="182"/>
        <end position="206"/>
    </location>
</feature>
<protein>
    <submittedName>
        <fullName evidence="14">Trk system potassium uptake protein TrkH</fullName>
    </submittedName>
</protein>
<dbReference type="GO" id="GO:0015379">
    <property type="term" value="F:potassium:chloride symporter activity"/>
    <property type="evidence" value="ECO:0007669"/>
    <property type="project" value="InterPro"/>
</dbReference>
<comment type="similarity">
    <text evidence="2">Belongs to the TrkH potassium transport family.</text>
</comment>
<dbReference type="InterPro" id="IPR004772">
    <property type="entry name" value="TrkH"/>
</dbReference>
<feature type="binding site" evidence="12">
    <location>
        <position position="431"/>
    </location>
    <ligand>
        <name>K(+)</name>
        <dbReference type="ChEBI" id="CHEBI:29103"/>
    </ligand>
</feature>
<dbReference type="Pfam" id="PF02386">
    <property type="entry name" value="TrkH"/>
    <property type="match status" value="2"/>
</dbReference>
<evidence type="ECO:0000256" key="4">
    <source>
        <dbReference type="ARBA" id="ARBA00022475"/>
    </source>
</evidence>
<feature type="binding site" evidence="12">
    <location>
        <position position="110"/>
    </location>
    <ligand>
        <name>K(+)</name>
        <dbReference type="ChEBI" id="CHEBI:29103"/>
    </ligand>
</feature>
<keyword evidence="5" id="KW-0997">Cell inner membrane</keyword>
<feature type="binding site" evidence="12">
    <location>
        <position position="430"/>
    </location>
    <ligand>
        <name>K(+)</name>
        <dbReference type="ChEBI" id="CHEBI:29103"/>
    </ligand>
</feature>
<feature type="transmembrane region" description="Helical" evidence="13">
    <location>
        <begin position="330"/>
        <end position="349"/>
    </location>
</feature>
<accession>A0A1T4Y0N0</accession>
<evidence type="ECO:0000256" key="1">
    <source>
        <dbReference type="ARBA" id="ARBA00004429"/>
    </source>
</evidence>
<evidence type="ECO:0000256" key="3">
    <source>
        <dbReference type="ARBA" id="ARBA00022448"/>
    </source>
</evidence>
<keyword evidence="3" id="KW-0813">Transport</keyword>
<evidence type="ECO:0000313" key="15">
    <source>
        <dbReference type="Proteomes" id="UP000190286"/>
    </source>
</evidence>
<feature type="transmembrane region" description="Helical" evidence="13">
    <location>
        <begin position="132"/>
        <end position="151"/>
    </location>
</feature>
<feature type="transmembrane region" description="Helical" evidence="13">
    <location>
        <begin position="12"/>
        <end position="31"/>
    </location>
</feature>
<keyword evidence="15" id="KW-1185">Reference proteome</keyword>
<evidence type="ECO:0000256" key="7">
    <source>
        <dbReference type="ARBA" id="ARBA00022692"/>
    </source>
</evidence>
<feature type="transmembrane region" description="Helical" evidence="13">
    <location>
        <begin position="37"/>
        <end position="57"/>
    </location>
</feature>
<dbReference type="RefSeq" id="WP_078785368.1">
    <property type="nucleotide sequence ID" value="NZ_DBFBGJ010000063.1"/>
</dbReference>
<keyword evidence="10" id="KW-0406">Ion transport</keyword>
<comment type="subcellular location">
    <subcellularLocation>
        <location evidence="1">Cell inner membrane</location>
        <topology evidence="1">Multi-pass membrane protein</topology>
    </subcellularLocation>
</comment>
<evidence type="ECO:0000256" key="12">
    <source>
        <dbReference type="PIRSR" id="PIRSR006247-1"/>
    </source>
</evidence>
<evidence type="ECO:0000256" key="8">
    <source>
        <dbReference type="ARBA" id="ARBA00022958"/>
    </source>
</evidence>
<dbReference type="GO" id="GO:0005886">
    <property type="term" value="C:plasma membrane"/>
    <property type="evidence" value="ECO:0007669"/>
    <property type="project" value="UniProtKB-SubCell"/>
</dbReference>
<keyword evidence="11 13" id="KW-0472">Membrane</keyword>
<dbReference type="GeneID" id="93338975"/>
<proteinExistence type="inferred from homology"/>
<evidence type="ECO:0000256" key="9">
    <source>
        <dbReference type="ARBA" id="ARBA00022989"/>
    </source>
</evidence>
<dbReference type="GO" id="GO:0046872">
    <property type="term" value="F:metal ion binding"/>
    <property type="evidence" value="ECO:0007669"/>
    <property type="project" value="UniProtKB-KW"/>
</dbReference>
<dbReference type="STRING" id="745368.SAMN02745178_02540"/>
<name>A0A1T4Y0N0_9FIRM</name>
<keyword evidence="6" id="KW-0633">Potassium transport</keyword>
<evidence type="ECO:0000256" key="6">
    <source>
        <dbReference type="ARBA" id="ARBA00022538"/>
    </source>
</evidence>
<dbReference type="AlphaFoldDB" id="A0A1T4Y0N0"/>
<feature type="binding site" evidence="12">
    <location>
        <position position="219"/>
    </location>
    <ligand>
        <name>K(+)</name>
        <dbReference type="ChEBI" id="CHEBI:29103"/>
    </ligand>
</feature>
<evidence type="ECO:0000256" key="13">
    <source>
        <dbReference type="SAM" id="Phobius"/>
    </source>
</evidence>
<dbReference type="PANTHER" id="PTHR32024:SF2">
    <property type="entry name" value="TRK SYSTEM POTASSIUM UPTAKE PROTEIN TRKG-RELATED"/>
    <property type="match status" value="1"/>
</dbReference>
<dbReference type="OrthoDB" id="9810952at2"/>
<keyword evidence="7 13" id="KW-0812">Transmembrane</keyword>
<keyword evidence="8 12" id="KW-0630">Potassium</keyword>
<organism evidence="14 15">
    <name type="scientific">Gemmiger formicilis</name>
    <dbReference type="NCBI Taxonomy" id="745368"/>
    <lineage>
        <taxon>Bacteria</taxon>
        <taxon>Bacillati</taxon>
        <taxon>Bacillota</taxon>
        <taxon>Clostridia</taxon>
        <taxon>Eubacteriales</taxon>
        <taxon>Gemmiger</taxon>
    </lineage>
</organism>
<dbReference type="Proteomes" id="UP000190286">
    <property type="component" value="Unassembled WGS sequence"/>
</dbReference>
<gene>
    <name evidence="14" type="ORF">SAMN02745178_02540</name>
</gene>
<dbReference type="InterPro" id="IPR003445">
    <property type="entry name" value="Cat_transpt"/>
</dbReference>
<evidence type="ECO:0000256" key="11">
    <source>
        <dbReference type="ARBA" id="ARBA00023136"/>
    </source>
</evidence>
<feature type="binding site" evidence="12">
    <location>
        <position position="313"/>
    </location>
    <ligand>
        <name>K(+)</name>
        <dbReference type="ChEBI" id="CHEBI:29103"/>
    </ligand>
</feature>
<dbReference type="PANTHER" id="PTHR32024">
    <property type="entry name" value="TRK SYSTEM POTASSIUM UPTAKE PROTEIN TRKG-RELATED"/>
    <property type="match status" value="1"/>
</dbReference>
<keyword evidence="4" id="KW-1003">Cell membrane</keyword>
<dbReference type="PIRSF" id="PIRSF006247">
    <property type="entry name" value="TrkH"/>
    <property type="match status" value="1"/>
</dbReference>
<feature type="binding site" evidence="12">
    <location>
        <position position="111"/>
    </location>
    <ligand>
        <name>K(+)</name>
        <dbReference type="ChEBI" id="CHEBI:29103"/>
    </ligand>
</feature>
<keyword evidence="12" id="KW-0479">Metal-binding</keyword>
<reference evidence="14 15" key="1">
    <citation type="submission" date="2017-02" db="EMBL/GenBank/DDBJ databases">
        <authorList>
            <person name="Peterson S.W."/>
        </authorList>
    </citation>
    <scope>NUCLEOTIDE SEQUENCE [LARGE SCALE GENOMIC DNA]</scope>
    <source>
        <strain evidence="14 15">ATCC 27749</strain>
    </source>
</reference>
<keyword evidence="9 13" id="KW-1133">Transmembrane helix</keyword>
<sequence length="491" mass="53589">MNYKMVGFVLGRIFLIEAALMLFPMGCAAIYGEWSVVLSFLWPALIVLALGLITSLRTPQNTKIYARDGLAIVALVWVLMSVFGAMPFVISGEIPSFVDAFFETVSGFTTTGSTILTDVEALSHGTLFWRSFSHWIGGMGVLVFAMAVLPMTDGRAMHLMRAEVPGPTCGKISSKLSDSAKILYAIYLVMTVIETILLCAGGMPLFDALIHAFGTAGTGGFSNKALSVGAYNSPYFEIVIGVFMLLFGINFNLYYFLLLRHFREAFASEEMHVYLGIVAFSTLTITANIASMYDSVGTALRTAFFQVSSIVTTTGYATADFNLWPTYSRIVIVILTFVGACAGSTAGGLKVSRVIILFKAARQDLNKMLHSHAVTTVRFEGKPLDEKTLRGVHNYFNIYMLLLTLSVLLLSLDGFDLVTTFTSVATCLNNVGPGLEMVGPMGSFADFSAPAKLLLAFDMLAGRLELYPMLALFAPRLWRKRINAMHEARAK</sequence>
<feature type="transmembrane region" description="Helical" evidence="13">
    <location>
        <begin position="238"/>
        <end position="259"/>
    </location>
</feature>
<feature type="transmembrane region" description="Helical" evidence="13">
    <location>
        <begin position="271"/>
        <end position="293"/>
    </location>
</feature>
<evidence type="ECO:0000256" key="5">
    <source>
        <dbReference type="ARBA" id="ARBA00022519"/>
    </source>
</evidence>
<feature type="transmembrane region" description="Helical" evidence="13">
    <location>
        <begin position="69"/>
        <end position="90"/>
    </location>
</feature>
<evidence type="ECO:0000313" key="14">
    <source>
        <dbReference type="EMBL" id="SKA94805.1"/>
    </source>
</evidence>